<dbReference type="Proteomes" id="UP001153069">
    <property type="component" value="Unassembled WGS sequence"/>
</dbReference>
<gene>
    <name evidence="2" type="ORF">SEMRO_30_G019780.1</name>
</gene>
<sequence length="553" mass="61483">MKPRNLLLAALVVVTAILVVAFVVNFEQLLVRKNASHEINENDGLICHVELTLMSLDNGGDEEDYECVVVSTNKDSALIPDMSVAIDLPLAFIYNNRKALDDGDLYIQIPGGSVNQEFVEGFGLVSTNVSIPPSSEILVLNATEVSSMRHHRKRRRRTSELKRELADGMGVRTVMVFRITTDNASPEIGATEIEERMYSTTQFSFASQFEKCSFGELTFQPFDLQTPVTELYVPGDVESFTERTILNAATRQAAALFGSDVWDTVDHAIFCMPDGTTGKPYIAYSGVGSFFSVYHNVRCAYPTTVMHEIAHNCGLGHAFENGEEYGDETSIMGFSSSSKTGPSKCFNGQNIWHFGWFKSRSIMVDPFQGHHVVELAPFVDYDKIESYQAVLITVFDMHFVYNRAKGFNFETSEYQNKVTIAKEQNEINSELMAMIDMEHPIFTIENVFGTGKSLYVELCELVAGDAGEDYYVVSIGLDYSMCPTPKPPKLTPSPTAISNSIPISNPWANALPNPMAHPLAHPLANVPTNPWAYLPDSTEPRLKSPLRPSELRR</sequence>
<organism evidence="2 3">
    <name type="scientific">Seminavis robusta</name>
    <dbReference type="NCBI Taxonomy" id="568900"/>
    <lineage>
        <taxon>Eukaryota</taxon>
        <taxon>Sar</taxon>
        <taxon>Stramenopiles</taxon>
        <taxon>Ochrophyta</taxon>
        <taxon>Bacillariophyta</taxon>
        <taxon>Bacillariophyceae</taxon>
        <taxon>Bacillariophycidae</taxon>
        <taxon>Naviculales</taxon>
        <taxon>Naviculaceae</taxon>
        <taxon>Seminavis</taxon>
    </lineage>
</organism>
<comment type="caution">
    <text evidence="2">The sequence shown here is derived from an EMBL/GenBank/DDBJ whole genome shotgun (WGS) entry which is preliminary data.</text>
</comment>
<evidence type="ECO:0000313" key="2">
    <source>
        <dbReference type="EMBL" id="CAB9498036.1"/>
    </source>
</evidence>
<accession>A0A9N8DA29</accession>
<keyword evidence="3" id="KW-1185">Reference proteome</keyword>
<dbReference type="InterPro" id="IPR008752">
    <property type="entry name" value="Peptidase_M11"/>
</dbReference>
<evidence type="ECO:0000259" key="1">
    <source>
        <dbReference type="Pfam" id="PF05548"/>
    </source>
</evidence>
<dbReference type="AlphaFoldDB" id="A0A9N8DA29"/>
<reference evidence="2" key="1">
    <citation type="submission" date="2020-06" db="EMBL/GenBank/DDBJ databases">
        <authorList>
            <consortium name="Plant Systems Biology data submission"/>
        </authorList>
    </citation>
    <scope>NUCLEOTIDE SEQUENCE</scope>
    <source>
        <strain evidence="2">D6</strain>
    </source>
</reference>
<dbReference type="EMBL" id="CAICTM010000030">
    <property type="protein sequence ID" value="CAB9498036.1"/>
    <property type="molecule type" value="Genomic_DNA"/>
</dbReference>
<proteinExistence type="predicted"/>
<dbReference type="OrthoDB" id="49378at2759"/>
<protein>
    <recommendedName>
        <fullName evidence="1">Peptidase M11 gametolysin domain-containing protein</fullName>
    </recommendedName>
</protein>
<evidence type="ECO:0000313" key="3">
    <source>
        <dbReference type="Proteomes" id="UP001153069"/>
    </source>
</evidence>
<dbReference type="Pfam" id="PF05548">
    <property type="entry name" value="Peptidase_M11"/>
    <property type="match status" value="1"/>
</dbReference>
<name>A0A9N8DA29_9STRA</name>
<feature type="domain" description="Peptidase M11 gametolysin" evidence="1">
    <location>
        <begin position="174"/>
        <end position="358"/>
    </location>
</feature>
<dbReference type="SUPFAM" id="SSF55486">
    <property type="entry name" value="Metalloproteases ('zincins'), catalytic domain"/>
    <property type="match status" value="1"/>
</dbReference>